<dbReference type="Proteomes" id="UP000887565">
    <property type="component" value="Unplaced"/>
</dbReference>
<evidence type="ECO:0000313" key="2">
    <source>
        <dbReference type="Proteomes" id="UP000887565"/>
    </source>
</evidence>
<keyword evidence="2" id="KW-1185">Reference proteome</keyword>
<name>A0A915HSA5_ROMCU</name>
<reference evidence="3" key="1">
    <citation type="submission" date="2022-11" db="UniProtKB">
        <authorList>
            <consortium name="WormBaseParasite"/>
        </authorList>
    </citation>
    <scope>IDENTIFICATION</scope>
</reference>
<evidence type="ECO:0000256" key="1">
    <source>
        <dbReference type="SAM" id="MobiDB-lite"/>
    </source>
</evidence>
<protein>
    <submittedName>
        <fullName evidence="3">Uncharacterized protein</fullName>
    </submittedName>
</protein>
<organism evidence="2 3">
    <name type="scientific">Romanomermis culicivorax</name>
    <name type="common">Nematode worm</name>
    <dbReference type="NCBI Taxonomy" id="13658"/>
    <lineage>
        <taxon>Eukaryota</taxon>
        <taxon>Metazoa</taxon>
        <taxon>Ecdysozoa</taxon>
        <taxon>Nematoda</taxon>
        <taxon>Enoplea</taxon>
        <taxon>Dorylaimia</taxon>
        <taxon>Mermithida</taxon>
        <taxon>Mermithoidea</taxon>
        <taxon>Mermithidae</taxon>
        <taxon>Romanomermis</taxon>
    </lineage>
</organism>
<evidence type="ECO:0000313" key="3">
    <source>
        <dbReference type="WBParaSite" id="nRc.2.0.1.t04300-RA"/>
    </source>
</evidence>
<accession>A0A915HSA5</accession>
<proteinExistence type="predicted"/>
<dbReference type="AlphaFoldDB" id="A0A915HSA5"/>
<dbReference type="WBParaSite" id="nRc.2.0.1.t04300-RA">
    <property type="protein sequence ID" value="nRc.2.0.1.t04300-RA"/>
    <property type="gene ID" value="nRc.2.0.1.g04300"/>
</dbReference>
<sequence length="127" mass="14367">MQIDELDDQPHRHLHRNGAPQKDQKLLKNDRISLVSHKPAVISPLSVPTKQNGHFALINYTNSQLLFGNPNSSSHRLQSICTAILASCSQSTLKALLYFASWHRLVLAITIKLRLDKISSRRVCYNI</sequence>
<feature type="region of interest" description="Disordered" evidence="1">
    <location>
        <begin position="1"/>
        <end position="22"/>
    </location>
</feature>